<evidence type="ECO:0000313" key="5">
    <source>
        <dbReference type="Proteomes" id="UP000070700"/>
    </source>
</evidence>
<name>A0A194X0K0_MOLSC</name>
<feature type="transmembrane region" description="Helical" evidence="2">
    <location>
        <begin position="194"/>
        <end position="217"/>
    </location>
</feature>
<feature type="region of interest" description="Disordered" evidence="1">
    <location>
        <begin position="765"/>
        <end position="797"/>
    </location>
</feature>
<sequence>MPNDTQWQDLEGQIVPRAFSGGYVALSYLVSYVGAWTTLELFNRRTAGRGLYNWSLLFSSSISMGGVSIWCMHYISNQAIILGDGQSLMQIAYSPLFTAVSFFVPILVLLAAFTTLGSDDKVSLIRVTVGGTLAGLAICGMHFLGQAGISNYTSVYKIGNVVGSAIVAIVASIVALTVFFVLRATWTNSLWKRALCGSILAGAVFGMHWVASVGTQYRLRKIDPNTPHSHDMAGNTTVIVVIVLSIAACFILIVFTFLAQRRRSRSANKARQVVLACAIFDSNGRIMVTPEGLLPNEKITASYRELSHDDIFGTAHPVFHWLFRTTCHWPSVSGLISRMRQHLEYTSTLPRPSLEETLKNSEEKTPDAGTIVFREQFCVAAADLARQVDEPLAEMGILFDSIFNTGQVSKSRARKLMKSPPDLERDGRSIPMHGKGQLLFLVRRANRKAANKLTASGYRFADTQNIAPLVARSMQINCNDLNSHLLCMNEYANEMHMLQPGIHLACFALRARIRSGFEVLVRKDARNQLPTVQLPFDTLEDWMIEYLSQMDGWTVSACLKFLRGKEKPAEAPPEEQRFAAELHDTLVSMEVEFDTPHFAEARLVAKPVSAPCRGASDVEKPGQAILIAFRLIFPIQYQAQNQKLEFTPLSFFRIQQYVYKNSPDHAIFARKVHREFGPILNKQRSSEDDGTRSVRRIRSTKMMRTVNHMKGRASPDVRRQLGAWLPSSSRKNPSLDSTSEIKLVESHTFGGIMISKEVTVDVKDVGEGTSDIGSDDGMRGPELSDRKEMPHGQMGTRGRAMKEVEFPETYVDTLFGVCMEGR</sequence>
<feature type="transmembrane region" description="Helical" evidence="2">
    <location>
        <begin position="124"/>
        <end position="149"/>
    </location>
</feature>
<feature type="transmembrane region" description="Helical" evidence="2">
    <location>
        <begin position="20"/>
        <end position="39"/>
    </location>
</feature>
<dbReference type="PANTHER" id="PTHR35152">
    <property type="entry name" value="DOMAIN SIGNALLING PROTEIN, PUTATIVE (AFU_ORTHOLOGUE AFUA_5G11310)-RELATED"/>
    <property type="match status" value="1"/>
</dbReference>
<dbReference type="Proteomes" id="UP000070700">
    <property type="component" value="Unassembled WGS sequence"/>
</dbReference>
<dbReference type="STRING" id="149040.A0A194X0K0"/>
<reference evidence="4 5" key="1">
    <citation type="submission" date="2015-10" db="EMBL/GenBank/DDBJ databases">
        <title>Full genome of DAOMC 229536 Phialocephala scopiformis, a fungal endophyte of spruce producing the potent anti-insectan compound rugulosin.</title>
        <authorList>
            <consortium name="DOE Joint Genome Institute"/>
            <person name="Walker A.K."/>
            <person name="Frasz S.L."/>
            <person name="Seifert K.A."/>
            <person name="Miller J.D."/>
            <person name="Mondo S.J."/>
            <person name="Labutti K."/>
            <person name="Lipzen A."/>
            <person name="Dockter R."/>
            <person name="Kennedy M."/>
            <person name="Grigoriev I.V."/>
            <person name="Spatafora J.W."/>
        </authorList>
    </citation>
    <scope>NUCLEOTIDE SEQUENCE [LARGE SCALE GENOMIC DNA]</scope>
    <source>
        <strain evidence="4 5">CBS 120377</strain>
    </source>
</reference>
<feature type="transmembrane region" description="Helical" evidence="2">
    <location>
        <begin position="96"/>
        <end position="117"/>
    </location>
</feature>
<keyword evidence="2" id="KW-0812">Transmembrane</keyword>
<evidence type="ECO:0000259" key="3">
    <source>
        <dbReference type="PROSITE" id="PS50924"/>
    </source>
</evidence>
<dbReference type="GeneID" id="28819372"/>
<evidence type="ECO:0000256" key="1">
    <source>
        <dbReference type="SAM" id="MobiDB-lite"/>
    </source>
</evidence>
<dbReference type="PANTHER" id="PTHR35152:SF1">
    <property type="entry name" value="DOMAIN SIGNALLING PROTEIN, PUTATIVE (AFU_ORTHOLOGUE AFUA_5G11310)-RELATED"/>
    <property type="match status" value="1"/>
</dbReference>
<keyword evidence="2" id="KW-1133">Transmembrane helix</keyword>
<feature type="domain" description="MHYT" evidence="3">
    <location>
        <begin position="19"/>
        <end position="218"/>
    </location>
</feature>
<feature type="transmembrane region" description="Helical" evidence="2">
    <location>
        <begin position="161"/>
        <end position="182"/>
    </location>
</feature>
<keyword evidence="5" id="KW-1185">Reference proteome</keyword>
<feature type="transmembrane region" description="Helical" evidence="2">
    <location>
        <begin position="51"/>
        <end position="76"/>
    </location>
</feature>
<dbReference type="PROSITE" id="PS50924">
    <property type="entry name" value="MHYT"/>
    <property type="match status" value="1"/>
</dbReference>
<proteinExistence type="predicted"/>
<keyword evidence="2" id="KW-0472">Membrane</keyword>
<dbReference type="AlphaFoldDB" id="A0A194X0K0"/>
<dbReference type="KEGG" id="psco:LY89DRAFT_591314"/>
<dbReference type="RefSeq" id="XP_018067839.1">
    <property type="nucleotide sequence ID" value="XM_018209646.1"/>
</dbReference>
<gene>
    <name evidence="4" type="ORF">LY89DRAFT_591314</name>
</gene>
<protein>
    <recommendedName>
        <fullName evidence="3">MHYT domain-containing protein</fullName>
    </recommendedName>
</protein>
<organism evidence="4 5">
    <name type="scientific">Mollisia scopiformis</name>
    <name type="common">Conifer needle endophyte fungus</name>
    <name type="synonym">Phialocephala scopiformis</name>
    <dbReference type="NCBI Taxonomy" id="149040"/>
    <lineage>
        <taxon>Eukaryota</taxon>
        <taxon>Fungi</taxon>
        <taxon>Dikarya</taxon>
        <taxon>Ascomycota</taxon>
        <taxon>Pezizomycotina</taxon>
        <taxon>Leotiomycetes</taxon>
        <taxon>Helotiales</taxon>
        <taxon>Mollisiaceae</taxon>
        <taxon>Mollisia</taxon>
    </lineage>
</organism>
<dbReference type="Pfam" id="PF03707">
    <property type="entry name" value="MHYT"/>
    <property type="match status" value="2"/>
</dbReference>
<accession>A0A194X0K0</accession>
<feature type="transmembrane region" description="Helical" evidence="2">
    <location>
        <begin position="237"/>
        <end position="259"/>
    </location>
</feature>
<evidence type="ECO:0000256" key="2">
    <source>
        <dbReference type="SAM" id="Phobius"/>
    </source>
</evidence>
<dbReference type="InParanoid" id="A0A194X0K0"/>
<evidence type="ECO:0000313" key="4">
    <source>
        <dbReference type="EMBL" id="KUJ13484.1"/>
    </source>
</evidence>
<feature type="compositionally biased region" description="Basic and acidic residues" evidence="1">
    <location>
        <begin position="776"/>
        <end position="790"/>
    </location>
</feature>
<dbReference type="InterPro" id="IPR005330">
    <property type="entry name" value="MHYT_dom"/>
</dbReference>
<dbReference type="OrthoDB" id="264015at2759"/>
<dbReference type="EMBL" id="KQ947422">
    <property type="protein sequence ID" value="KUJ13484.1"/>
    <property type="molecule type" value="Genomic_DNA"/>
</dbReference>